<organism evidence="2 3">
    <name type="scientific">Chitinophaga filiformis</name>
    <name type="common">Myxococcus filiformis</name>
    <name type="synonym">Flexibacter filiformis</name>
    <dbReference type="NCBI Taxonomy" id="104663"/>
    <lineage>
        <taxon>Bacteria</taxon>
        <taxon>Pseudomonadati</taxon>
        <taxon>Bacteroidota</taxon>
        <taxon>Chitinophagia</taxon>
        <taxon>Chitinophagales</taxon>
        <taxon>Chitinophagaceae</taxon>
        <taxon>Chitinophaga</taxon>
    </lineage>
</organism>
<reference evidence="2 3" key="1">
    <citation type="submission" date="2016-10" db="EMBL/GenBank/DDBJ databases">
        <authorList>
            <person name="de Groot N.N."/>
        </authorList>
    </citation>
    <scope>NUCLEOTIDE SEQUENCE [LARGE SCALE GENOMIC DNA]</scope>
    <source>
        <strain evidence="2 3">DSM 527</strain>
    </source>
</reference>
<accession>A0A1G7XMW4</accession>
<protein>
    <recommendedName>
        <fullName evidence="4">Thrombospondin type 3 repeat-containing protein</fullName>
    </recommendedName>
</protein>
<dbReference type="AlphaFoldDB" id="A0A1G7XMW4"/>
<evidence type="ECO:0000256" key="1">
    <source>
        <dbReference type="SAM" id="MobiDB-lite"/>
    </source>
</evidence>
<evidence type="ECO:0008006" key="4">
    <source>
        <dbReference type="Google" id="ProtNLM"/>
    </source>
</evidence>
<dbReference type="EMBL" id="FNBN01000007">
    <property type="protein sequence ID" value="SDG85559.1"/>
    <property type="molecule type" value="Genomic_DNA"/>
</dbReference>
<sequence length="506" mass="57203">MYKHLFFLGVTTFLLNHASAQGIVRISDRKADSLYEQVLEPYLSFFSALQERRYNREKFIALFDGGRINIDNDFNSIRANIPFTNAAAYTDELIRVFVINGAENYDNLEMTLPESINDMKFCYNTGVCYVWMKKTFTYRVRKKDTRTVSNWVRLKLKHIGTTYKIAEIINDREPRDLDKDNVVDDNVNGILCDRCADTDLHKGYNTIKGCINNDRDGDGITDKLDQCPDDPGGRKAKGCPDIDNDGTPDKSDKCTYQKGSQNNGGCPISELIFAVDGGVNYPTGSSYSNKEFLNKQQYTWQNSGLARWGYMANLSLQYRFSSWLAIGVGEMFFSNRFDADRLGLSSEVFLTKNNASYRNVTATAANYSFHVPHVKVCLGTFWKENSVFVIEPTVGMAFNGWSKGESLLRIDYGNGNSQVDRISLKATKSFLLSGGKIGYEFWGESDGCGFSVNIFYFTGNAVFLQQEIKLADLPNTITFGNQRVQMFGGTIGFHCYLSRGKQLYKH</sequence>
<dbReference type="Proteomes" id="UP000199045">
    <property type="component" value="Unassembled WGS sequence"/>
</dbReference>
<evidence type="ECO:0000313" key="3">
    <source>
        <dbReference type="Proteomes" id="UP000199045"/>
    </source>
</evidence>
<gene>
    <name evidence="2" type="ORF">SAMN04488121_1077</name>
</gene>
<feature type="region of interest" description="Disordered" evidence="1">
    <location>
        <begin position="225"/>
        <end position="260"/>
    </location>
</feature>
<dbReference type="STRING" id="104663.SAMN04488121_1077"/>
<proteinExistence type="predicted"/>
<evidence type="ECO:0000313" key="2">
    <source>
        <dbReference type="EMBL" id="SDG85559.1"/>
    </source>
</evidence>
<name>A0A1G7XMW4_CHIFI</name>